<evidence type="ECO:0000313" key="2">
    <source>
        <dbReference type="EMBL" id="QOW19495.1"/>
    </source>
</evidence>
<accession>A0A7S6UFS7</accession>
<evidence type="ECO:0000256" key="1">
    <source>
        <dbReference type="SAM" id="Phobius"/>
    </source>
</evidence>
<sequence length="142" mass="15647">MSTSQPSESAIQAHLGMLQNVVQRMASNSASCKTWCITIVSAIIVAVADKPNEKLLWIAAIPIPAFLLLDAYYLGLERGFRDSYNTFVSRYCSGTLRSEDVFCISPSKDVNWLRFEAFTSFSILGFYLPLAAIVAVVKAIIT</sequence>
<keyword evidence="1" id="KW-1133">Transmembrane helix</keyword>
<gene>
    <name evidence="2" type="ORF">INQ41_12955</name>
</gene>
<keyword evidence="1" id="KW-0812">Transmembrane</keyword>
<feature type="transmembrane region" description="Helical" evidence="1">
    <location>
        <begin position="55"/>
        <end position="75"/>
    </location>
</feature>
<dbReference type="AlphaFoldDB" id="A0A7S6UFS7"/>
<name>A0A7S6UFS7_9GAMM</name>
<dbReference type="Proteomes" id="UP000594059">
    <property type="component" value="Chromosome"/>
</dbReference>
<keyword evidence="3" id="KW-1185">Reference proteome</keyword>
<proteinExistence type="predicted"/>
<feature type="transmembrane region" description="Helical" evidence="1">
    <location>
        <begin position="117"/>
        <end position="141"/>
    </location>
</feature>
<feature type="transmembrane region" description="Helical" evidence="1">
    <location>
        <begin position="25"/>
        <end position="48"/>
    </location>
</feature>
<protein>
    <submittedName>
        <fullName evidence="2">Uncharacterized protein</fullName>
    </submittedName>
</protein>
<dbReference type="EMBL" id="CP063656">
    <property type="protein sequence ID" value="QOW19495.1"/>
    <property type="molecule type" value="Genomic_DNA"/>
</dbReference>
<evidence type="ECO:0000313" key="3">
    <source>
        <dbReference type="Proteomes" id="UP000594059"/>
    </source>
</evidence>
<keyword evidence="1" id="KW-0472">Membrane</keyword>
<dbReference type="KEGG" id="lcic:INQ41_12955"/>
<organism evidence="2 3">
    <name type="scientific">Novilysobacter ciconiae</name>
    <dbReference type="NCBI Taxonomy" id="2781022"/>
    <lineage>
        <taxon>Bacteria</taxon>
        <taxon>Pseudomonadati</taxon>
        <taxon>Pseudomonadota</taxon>
        <taxon>Gammaproteobacteria</taxon>
        <taxon>Lysobacterales</taxon>
        <taxon>Lysobacteraceae</taxon>
        <taxon>Novilysobacter</taxon>
    </lineage>
</organism>
<reference evidence="2 3" key="1">
    <citation type="submission" date="2020-10" db="EMBL/GenBank/DDBJ databases">
        <title>complete genome sequencing of Lysobacter sp. H21R20.</title>
        <authorList>
            <person name="Bae J.-W."/>
            <person name="Lee S.-Y."/>
        </authorList>
    </citation>
    <scope>NUCLEOTIDE SEQUENCE [LARGE SCALE GENOMIC DNA]</scope>
    <source>
        <strain evidence="2 3">H21R20</strain>
    </source>
</reference>